<reference evidence="1" key="1">
    <citation type="submission" date="2019-08" db="EMBL/GenBank/DDBJ databases">
        <authorList>
            <person name="Kucharzyk K."/>
            <person name="Murdoch R.W."/>
            <person name="Higgins S."/>
            <person name="Loffler F."/>
        </authorList>
    </citation>
    <scope>NUCLEOTIDE SEQUENCE</scope>
</reference>
<dbReference type="EMBL" id="VSSQ01087306">
    <property type="protein sequence ID" value="MPN34329.1"/>
    <property type="molecule type" value="Genomic_DNA"/>
</dbReference>
<comment type="caution">
    <text evidence="1">The sequence shown here is derived from an EMBL/GenBank/DDBJ whole genome shotgun (WGS) entry which is preliminary data.</text>
</comment>
<gene>
    <name evidence="1" type="ORF">SDC9_181822</name>
</gene>
<accession>A0A645H8B1</accession>
<organism evidence="1">
    <name type="scientific">bioreactor metagenome</name>
    <dbReference type="NCBI Taxonomy" id="1076179"/>
    <lineage>
        <taxon>unclassified sequences</taxon>
        <taxon>metagenomes</taxon>
        <taxon>ecological metagenomes</taxon>
    </lineage>
</organism>
<dbReference type="AlphaFoldDB" id="A0A645H8B1"/>
<proteinExistence type="predicted"/>
<evidence type="ECO:0000313" key="1">
    <source>
        <dbReference type="EMBL" id="MPN34329.1"/>
    </source>
</evidence>
<protein>
    <submittedName>
        <fullName evidence="1">Uncharacterized protein</fullName>
    </submittedName>
</protein>
<name>A0A645H8B1_9ZZZZ</name>
<sequence length="71" mass="8134">MEIENAENLKETDVTTGGQMIYKLFMDLLSVDKDIKKTIFSKSLIFNHLIASLKLVSISNKIINLYLKKTK</sequence>